<protein>
    <submittedName>
        <fullName evidence="2">Putative DNA sulfur modification protein DndE</fullName>
    </submittedName>
</protein>
<dbReference type="Gene3D" id="3.40.50.300">
    <property type="entry name" value="P-loop containing nucleotide triphosphate hydrolases"/>
    <property type="match status" value="2"/>
</dbReference>
<accession>E1GXK3</accession>
<dbReference type="PANTHER" id="PTHR30121:SF6">
    <property type="entry name" value="SLR6007 PROTEIN"/>
    <property type="match status" value="1"/>
</dbReference>
<dbReference type="InterPro" id="IPR014969">
    <property type="entry name" value="DNA_S_DndE"/>
</dbReference>
<name>E1GXK3_9BACT</name>
<dbReference type="GO" id="GO:0003677">
    <property type="term" value="F:DNA binding"/>
    <property type="evidence" value="ECO:0007669"/>
    <property type="project" value="InterPro"/>
</dbReference>
<dbReference type="AlphaFoldDB" id="E1GXK3"/>
<gene>
    <name evidence="2" type="ORF">HMPREF9018_1318</name>
</gene>
<dbReference type="InterPro" id="IPR051162">
    <property type="entry name" value="T4SS_component"/>
</dbReference>
<dbReference type="Gene3D" id="1.10.1220.160">
    <property type="entry name" value="DNA sulphur modification protein DndE"/>
    <property type="match status" value="1"/>
</dbReference>
<evidence type="ECO:0000313" key="3">
    <source>
        <dbReference type="Proteomes" id="UP000016016"/>
    </source>
</evidence>
<dbReference type="SUPFAM" id="SSF52540">
    <property type="entry name" value="P-loop containing nucleoside triphosphate hydrolases"/>
    <property type="match status" value="1"/>
</dbReference>
<dbReference type="GO" id="GO:0005524">
    <property type="term" value="F:ATP binding"/>
    <property type="evidence" value="ECO:0007669"/>
    <property type="project" value="InterPro"/>
</dbReference>
<sequence length="528" mass="60188">MQINIKTSAANQSIVSNLTQKLPGGAKENIIARIALGFSLASGKRFQQNEFNTYDSQGKEYKEHILFDSANRDFYIALICQAYGINKNDELIAKYVKLHIDHGLEQINYLFENRPQYTFFDFLVEYLGKGIDAIEDAPVSLDAVKNNNQHINKTSFTGAIDIKVGYKPKTKEPVIFCFNNTKIYNNQHIAVAGKSGSGKSQFALEFLRQLVSKTQGQVNFLFLDFKGISVEDKNKMHDFFTETHTTCINAPDEPFPLNPLSFIDNINDRNKLVGINKFVDIIAKYSNIGKKQQQTLKDAVQEAFIQQTSGDYPSMKDVYDLIIDQVGENRDTLTEIMGRLSEYELFASKVNNPSAFLNNNYYLSLSGELDNTVRFTSVFLIINYIFNVFSNMGSTDVNDNYREMRYVLMIDEAHDLFRERKSLEILEVILRKIRSYGVSVFLLSQGIAEYNTANFDFSQECETSFLLPINDMANTKAINKFLGLTPKDGTAALRNLEKLQNGQAISNIKEYSRTDVFDVVQYWKEKIK</sequence>
<evidence type="ECO:0000259" key="1">
    <source>
        <dbReference type="Pfam" id="PF01580"/>
    </source>
</evidence>
<dbReference type="PANTHER" id="PTHR30121">
    <property type="entry name" value="UNCHARACTERIZED PROTEIN YJGR-RELATED"/>
    <property type="match status" value="1"/>
</dbReference>
<proteinExistence type="predicted"/>
<feature type="domain" description="FtsK" evidence="1">
    <location>
        <begin position="182"/>
        <end position="238"/>
    </location>
</feature>
<evidence type="ECO:0000313" key="2">
    <source>
        <dbReference type="EMBL" id="EFN90570.1"/>
    </source>
</evidence>
<dbReference type="InterPro" id="IPR002543">
    <property type="entry name" value="FtsK_dom"/>
</dbReference>
<dbReference type="InterPro" id="IPR038472">
    <property type="entry name" value="DndE_sf"/>
</dbReference>
<dbReference type="eggNOG" id="COG0433">
    <property type="taxonomic scope" value="Bacteria"/>
</dbReference>
<dbReference type="Pfam" id="PF01580">
    <property type="entry name" value="FtsK_SpoIIIE"/>
    <property type="match status" value="1"/>
</dbReference>
<dbReference type="EMBL" id="ADFQ01000086">
    <property type="protein sequence ID" value="EFN90570.1"/>
    <property type="molecule type" value="Genomic_DNA"/>
</dbReference>
<dbReference type="RefSeq" id="WP_008450280.1">
    <property type="nucleotide sequence ID" value="NZ_ADFQ01000086.1"/>
</dbReference>
<comment type="caution">
    <text evidence="2">The sequence shown here is derived from an EMBL/GenBank/DDBJ whole genome shotgun (WGS) entry which is preliminary data.</text>
</comment>
<dbReference type="InterPro" id="IPR027417">
    <property type="entry name" value="P-loop_NTPase"/>
</dbReference>
<dbReference type="Pfam" id="PF08870">
    <property type="entry name" value="DndE"/>
    <property type="match status" value="1"/>
</dbReference>
<organism evidence="2 3">
    <name type="scientific">Prevotella amnii CRIS 21A-A</name>
    <dbReference type="NCBI Taxonomy" id="679191"/>
    <lineage>
        <taxon>Bacteria</taxon>
        <taxon>Pseudomonadati</taxon>
        <taxon>Bacteroidota</taxon>
        <taxon>Bacteroidia</taxon>
        <taxon>Bacteroidales</taxon>
        <taxon>Prevotellaceae</taxon>
        <taxon>Prevotella</taxon>
    </lineage>
</organism>
<dbReference type="Proteomes" id="UP000016016">
    <property type="component" value="Unassembled WGS sequence"/>
</dbReference>
<reference evidence="2 3" key="1">
    <citation type="submission" date="2010-09" db="EMBL/GenBank/DDBJ databases">
        <authorList>
            <person name="Harkins D.M."/>
            <person name="Madupu R."/>
            <person name="Durkin A.S."/>
            <person name="Torralba M."/>
            <person name="Methe B."/>
            <person name="Sutton G.G."/>
            <person name="Nelson K.E."/>
        </authorList>
    </citation>
    <scope>NUCLEOTIDE SEQUENCE [LARGE SCALE GENOMIC DNA]</scope>
    <source>
        <strain evidence="2 3">CRIS 21A-A</strain>
    </source>
</reference>